<feature type="transmembrane region" description="Helical" evidence="16">
    <location>
        <begin position="12"/>
        <end position="41"/>
    </location>
</feature>
<comment type="cofactor">
    <cofactor evidence="1">
        <name>Ca(2+)</name>
        <dbReference type="ChEBI" id="CHEBI:29108"/>
    </cofactor>
</comment>
<dbReference type="Pfam" id="PF01764">
    <property type="entry name" value="Lipase_3"/>
    <property type="match status" value="1"/>
</dbReference>
<dbReference type="GO" id="GO:0016298">
    <property type="term" value="F:lipase activity"/>
    <property type="evidence" value="ECO:0007669"/>
    <property type="project" value="TreeGrafter"/>
</dbReference>
<keyword evidence="9" id="KW-0442">Lipid degradation</keyword>
<name>K8EIS3_9CHLO</name>
<dbReference type="Gene3D" id="3.40.50.1820">
    <property type="entry name" value="alpha/beta hydrolase"/>
    <property type="match status" value="1"/>
</dbReference>
<evidence type="ECO:0000256" key="8">
    <source>
        <dbReference type="ARBA" id="ARBA00022837"/>
    </source>
</evidence>
<dbReference type="GO" id="GO:0005886">
    <property type="term" value="C:plasma membrane"/>
    <property type="evidence" value="ECO:0007669"/>
    <property type="project" value="UniProtKB-SubCell"/>
</dbReference>
<dbReference type="AlphaFoldDB" id="K8EIS3"/>
<sequence length="875" mass="95516">MPALRLCGRSWLVALDDLVVPSFLLSFLHVLWLCILATAYAKMSKSLKETCGKVGEKALDWVFASLSLFFLAASVEFLICFESSKGKILEPNKRRRAIPLLIIHAIILVAIVGAMGYGVNLMNEEGGKECYETEGVNNLVLTVIVGNFIVVGLTAFGVFAMFSAFAHLDPEERWQRIFSIVGCLMCMGRGGSATSSSGIIRKDSAAGEDLESIDEKSRERGGVTAGRGGGMGAIADCFSEIFQGADLVPSDISAGLALLAIQDRRMLKEAPKGVLLKPSSAAAAMDAASSFTPLNEGDDVERGEIEASLLTTNESPRSATSSSVFSQRETTTMSCDVPIKSSGEMLSKTLEDMAHYARWSLAAYGWTLYAWAHPSKGFKMAFSFKGMSRVCCGAYYRKQKSRKNIGSGRGSSSNSSRSNNNSGDVVVEVREDVEEDEEAEKERLYNSRQDVTLDRAALKACAGISSRDIFYISTKEGVGKAPYFIARDVKKRSVVLSIRGTLSIADCVTDAMYKPTELDINLLGKDIASKKFTGSQLHCHKGIAEVSEFIFNDLNRHRILDQVILGEEGTAEGDSIPADVLSECRGWRLVLTGHSLGGATASIVALFLREKFPTVKVVAIEPPGGLLGAELAKETEKFCTSSIHGLDAITRLSGPTLLKLRSEVINALVRCKLSKFQLLRKLTTSRTALVESDVFNDDDTDGALPSEATSLRQSFNAFSEQQISSDPNMAAPLYPPGELLYLRKVKYSPNDVSSSSSKSGNRRRVSKTIRHFNYEIWKIEAKDLMDRGFLVGPSFFIDHFPDTAAAVLSGLAASFYTTDAEAEEEQEQGEHELPADDQTDQKRRRKAELVLNRMRLPKDKAHIASDLDHLVDDDV</sequence>
<keyword evidence="12 16" id="KW-0472">Membrane</keyword>
<dbReference type="CDD" id="cd00519">
    <property type="entry name" value="Lipase_3"/>
    <property type="match status" value="1"/>
</dbReference>
<keyword evidence="4" id="KW-0597">Phosphoprotein</keyword>
<keyword evidence="10 16" id="KW-1133">Transmembrane helix</keyword>
<dbReference type="GO" id="GO:0046872">
    <property type="term" value="F:metal ion binding"/>
    <property type="evidence" value="ECO:0007669"/>
    <property type="project" value="UniProtKB-KW"/>
</dbReference>
<dbReference type="InterPro" id="IPR002921">
    <property type="entry name" value="Fungal_lipase-type"/>
</dbReference>
<feature type="transmembrane region" description="Helical" evidence="16">
    <location>
        <begin position="61"/>
        <end position="79"/>
    </location>
</feature>
<keyword evidence="7" id="KW-0378">Hydrolase</keyword>
<feature type="transmembrane region" description="Helical" evidence="16">
    <location>
        <begin position="100"/>
        <end position="119"/>
    </location>
</feature>
<evidence type="ECO:0000256" key="10">
    <source>
        <dbReference type="ARBA" id="ARBA00022989"/>
    </source>
</evidence>
<keyword evidence="19" id="KW-1185">Reference proteome</keyword>
<dbReference type="GO" id="GO:0016042">
    <property type="term" value="P:lipid catabolic process"/>
    <property type="evidence" value="ECO:0007669"/>
    <property type="project" value="UniProtKB-KW"/>
</dbReference>
<protein>
    <recommendedName>
        <fullName evidence="14">sn-1-specific diacylglycerol lipase</fullName>
        <ecNumber evidence="14">3.1.1.116</ecNumber>
    </recommendedName>
</protein>
<dbReference type="PANTHER" id="PTHR45792">
    <property type="entry name" value="DIACYLGLYCEROL LIPASE HOMOLOG-RELATED"/>
    <property type="match status" value="1"/>
</dbReference>
<dbReference type="KEGG" id="bpg:Bathy08g01240"/>
<dbReference type="PANTHER" id="PTHR45792:SF8">
    <property type="entry name" value="DIACYLGLYCEROL LIPASE-ALPHA"/>
    <property type="match status" value="1"/>
</dbReference>
<comment type="subcellular location">
    <subcellularLocation>
        <location evidence="2">Cell membrane</location>
        <topology evidence="2">Multi-pass membrane protein</topology>
    </subcellularLocation>
</comment>
<feature type="transmembrane region" description="Helical" evidence="16">
    <location>
        <begin position="139"/>
        <end position="166"/>
    </location>
</feature>
<feature type="region of interest" description="Disordered" evidence="15">
    <location>
        <begin position="403"/>
        <end position="426"/>
    </location>
</feature>
<dbReference type="EMBL" id="FO082271">
    <property type="protein sequence ID" value="CCO17896.1"/>
    <property type="molecule type" value="Genomic_DNA"/>
</dbReference>
<comment type="catalytic activity">
    <reaction evidence="13">
        <text>a 1,2-diacyl-sn-glycerol + H2O = a 2-acylglycerol + a fatty acid + H(+)</text>
        <dbReference type="Rhea" id="RHEA:33275"/>
        <dbReference type="ChEBI" id="CHEBI:15377"/>
        <dbReference type="ChEBI" id="CHEBI:15378"/>
        <dbReference type="ChEBI" id="CHEBI:17389"/>
        <dbReference type="ChEBI" id="CHEBI:17815"/>
        <dbReference type="ChEBI" id="CHEBI:28868"/>
        <dbReference type="EC" id="3.1.1.116"/>
    </reaction>
    <physiologicalReaction direction="left-to-right" evidence="13">
        <dbReference type="Rhea" id="RHEA:33276"/>
    </physiologicalReaction>
</comment>
<evidence type="ECO:0000256" key="9">
    <source>
        <dbReference type="ARBA" id="ARBA00022963"/>
    </source>
</evidence>
<keyword evidence="8" id="KW-0106">Calcium</keyword>
<proteinExistence type="predicted"/>
<evidence type="ECO:0000259" key="17">
    <source>
        <dbReference type="Pfam" id="PF01764"/>
    </source>
</evidence>
<evidence type="ECO:0000256" key="3">
    <source>
        <dbReference type="ARBA" id="ARBA00022475"/>
    </source>
</evidence>
<dbReference type="InterPro" id="IPR029058">
    <property type="entry name" value="AB_hydrolase_fold"/>
</dbReference>
<dbReference type="EC" id="3.1.1.116" evidence="14"/>
<evidence type="ECO:0000256" key="7">
    <source>
        <dbReference type="ARBA" id="ARBA00022801"/>
    </source>
</evidence>
<feature type="compositionally biased region" description="Low complexity" evidence="15">
    <location>
        <begin position="410"/>
        <end position="426"/>
    </location>
</feature>
<evidence type="ECO:0000256" key="14">
    <source>
        <dbReference type="ARBA" id="ARBA00026104"/>
    </source>
</evidence>
<dbReference type="RefSeq" id="XP_007511775.1">
    <property type="nucleotide sequence ID" value="XM_007511713.1"/>
</dbReference>
<evidence type="ECO:0000256" key="16">
    <source>
        <dbReference type="SAM" id="Phobius"/>
    </source>
</evidence>
<feature type="region of interest" description="Disordered" evidence="15">
    <location>
        <begin position="819"/>
        <end position="848"/>
    </location>
</feature>
<keyword evidence="3" id="KW-1003">Cell membrane</keyword>
<gene>
    <name evidence="18" type="ORF">Bathy08g01240</name>
</gene>
<evidence type="ECO:0000256" key="6">
    <source>
        <dbReference type="ARBA" id="ARBA00022723"/>
    </source>
</evidence>
<dbReference type="InterPro" id="IPR052214">
    <property type="entry name" value="DAG_Lipase-Related"/>
</dbReference>
<evidence type="ECO:0000256" key="2">
    <source>
        <dbReference type="ARBA" id="ARBA00004651"/>
    </source>
</evidence>
<evidence type="ECO:0000256" key="13">
    <source>
        <dbReference type="ARBA" id="ARBA00024531"/>
    </source>
</evidence>
<evidence type="ECO:0000256" key="5">
    <source>
        <dbReference type="ARBA" id="ARBA00022692"/>
    </source>
</evidence>
<keyword evidence="6" id="KW-0479">Metal-binding</keyword>
<dbReference type="SUPFAM" id="SSF53474">
    <property type="entry name" value="alpha/beta-Hydrolases"/>
    <property type="match status" value="1"/>
</dbReference>
<keyword evidence="11" id="KW-0443">Lipid metabolism</keyword>
<organism evidence="18 19">
    <name type="scientific">Bathycoccus prasinos</name>
    <dbReference type="NCBI Taxonomy" id="41875"/>
    <lineage>
        <taxon>Eukaryota</taxon>
        <taxon>Viridiplantae</taxon>
        <taxon>Chlorophyta</taxon>
        <taxon>Mamiellophyceae</taxon>
        <taxon>Mamiellales</taxon>
        <taxon>Bathycoccaceae</taxon>
        <taxon>Bathycoccus</taxon>
    </lineage>
</organism>
<keyword evidence="5 16" id="KW-0812">Transmembrane</keyword>
<evidence type="ECO:0000313" key="19">
    <source>
        <dbReference type="Proteomes" id="UP000198341"/>
    </source>
</evidence>
<accession>K8EIS3</accession>
<reference evidence="18 19" key="1">
    <citation type="submission" date="2011-10" db="EMBL/GenBank/DDBJ databases">
        <authorList>
            <person name="Genoscope - CEA"/>
        </authorList>
    </citation>
    <scope>NUCLEOTIDE SEQUENCE [LARGE SCALE GENOMIC DNA]</scope>
    <source>
        <strain evidence="18 19">RCC 1105</strain>
    </source>
</reference>
<dbReference type="GeneID" id="19014103"/>
<dbReference type="OrthoDB" id="438440at2759"/>
<evidence type="ECO:0000256" key="1">
    <source>
        <dbReference type="ARBA" id="ARBA00001913"/>
    </source>
</evidence>
<feature type="region of interest" description="Disordered" evidence="15">
    <location>
        <begin position="309"/>
        <end position="329"/>
    </location>
</feature>
<evidence type="ECO:0000313" key="18">
    <source>
        <dbReference type="EMBL" id="CCO17896.1"/>
    </source>
</evidence>
<feature type="domain" description="Fungal lipase-type" evidence="17">
    <location>
        <begin position="495"/>
        <end position="653"/>
    </location>
</feature>
<evidence type="ECO:0000256" key="12">
    <source>
        <dbReference type="ARBA" id="ARBA00023136"/>
    </source>
</evidence>
<evidence type="ECO:0000256" key="11">
    <source>
        <dbReference type="ARBA" id="ARBA00023098"/>
    </source>
</evidence>
<dbReference type="Proteomes" id="UP000198341">
    <property type="component" value="Chromosome 8"/>
</dbReference>
<evidence type="ECO:0000256" key="4">
    <source>
        <dbReference type="ARBA" id="ARBA00022553"/>
    </source>
</evidence>
<dbReference type="eggNOG" id="KOG2088">
    <property type="taxonomic scope" value="Eukaryota"/>
</dbReference>
<evidence type="ECO:0000256" key="15">
    <source>
        <dbReference type="SAM" id="MobiDB-lite"/>
    </source>
</evidence>